<name>A0A098C0C3_9BACT</name>
<dbReference type="Proteomes" id="UP000032417">
    <property type="component" value="Chromosome 1"/>
</dbReference>
<proteinExistence type="predicted"/>
<protein>
    <recommendedName>
        <fullName evidence="1">DUF4412 domain-containing protein</fullName>
    </recommendedName>
</protein>
<dbReference type="OrthoDB" id="1524221at2"/>
<dbReference type="AlphaFoldDB" id="A0A098C0C3"/>
<evidence type="ECO:0000259" key="1">
    <source>
        <dbReference type="Pfam" id="PF14371"/>
    </source>
</evidence>
<dbReference type="KEGG" id="pbt:ING2E5B_1116"/>
<dbReference type="HOGENOM" id="CLU_1014745_0_0_10"/>
<gene>
    <name evidence="2" type="ORF">ING2E5B_1116</name>
</gene>
<dbReference type="Pfam" id="PF14371">
    <property type="entry name" value="DUF4412"/>
    <property type="match status" value="1"/>
</dbReference>
<feature type="domain" description="DUF4412" evidence="1">
    <location>
        <begin position="93"/>
        <end position="202"/>
    </location>
</feature>
<accession>A0A098C0C3</accession>
<dbReference type="EMBL" id="LN515532">
    <property type="protein sequence ID" value="CEA15868.1"/>
    <property type="molecule type" value="Genomic_DNA"/>
</dbReference>
<sequence>MKKVNLFILFIIIFGFGFTDSANAQFLNRLKNKVLEKTEEVIIDKAADKAAEKTSNAMEKILNPNLEGLFNFGGKSVDLADLPEVYRFDYDYTVKMATEGGETNMNYLFSKNDSYIGIKTEISPDMIMILDNSKNVFIIKSNETVIARELTTDQELSEEDLDIKYDYTFSELPDREYLGYNCKGFKLESDEHNIIVYFAPEINVRFGDTRGQGIANMPKEMIAFTKKYENGLMMFMEMEDNSKKGNNMTMECIAFNESSTNIRLK</sequence>
<evidence type="ECO:0000313" key="2">
    <source>
        <dbReference type="EMBL" id="CEA15868.1"/>
    </source>
</evidence>
<evidence type="ECO:0000313" key="3">
    <source>
        <dbReference type="Proteomes" id="UP000032417"/>
    </source>
</evidence>
<keyword evidence="3" id="KW-1185">Reference proteome</keyword>
<organism evidence="2 3">
    <name type="scientific">Fermentimonas caenicola</name>
    <dbReference type="NCBI Taxonomy" id="1562970"/>
    <lineage>
        <taxon>Bacteria</taxon>
        <taxon>Pseudomonadati</taxon>
        <taxon>Bacteroidota</taxon>
        <taxon>Bacteroidia</taxon>
        <taxon>Bacteroidales</taxon>
        <taxon>Dysgonomonadaceae</taxon>
        <taxon>Fermentimonas</taxon>
    </lineage>
</organism>
<dbReference type="InterPro" id="IPR025524">
    <property type="entry name" value="DUF4412"/>
</dbReference>
<reference evidence="2 3" key="1">
    <citation type="submission" date="2014-08" db="EMBL/GenBank/DDBJ databases">
        <authorList>
            <person name="Wibberg D."/>
        </authorList>
    </citation>
    <scope>NUCLEOTIDE SEQUENCE [LARGE SCALE GENOMIC DNA]</scope>
    <source>
        <strain evidence="3">ING2-E5B</strain>
    </source>
</reference>